<reference evidence="3" key="1">
    <citation type="journal article" date="2019" name="Int. J. Syst. Evol. Microbiol.">
        <title>The Global Catalogue of Microorganisms (GCM) 10K type strain sequencing project: providing services to taxonomists for standard genome sequencing and annotation.</title>
        <authorList>
            <consortium name="The Broad Institute Genomics Platform"/>
            <consortium name="The Broad Institute Genome Sequencing Center for Infectious Disease"/>
            <person name="Wu L."/>
            <person name="Ma J."/>
        </authorList>
    </citation>
    <scope>NUCLEOTIDE SEQUENCE [LARGE SCALE GENOMIC DNA]</scope>
    <source>
        <strain evidence="3">CGMCC 1.16275</strain>
    </source>
</reference>
<keyword evidence="3" id="KW-1185">Reference proteome</keyword>
<accession>A0ABW2KRR4</accession>
<dbReference type="Proteomes" id="UP001596456">
    <property type="component" value="Unassembled WGS sequence"/>
</dbReference>
<dbReference type="RefSeq" id="WP_377355703.1">
    <property type="nucleotide sequence ID" value="NZ_JBHTCM010000004.1"/>
</dbReference>
<comment type="caution">
    <text evidence="2">The sequence shown here is derived from an EMBL/GenBank/DDBJ whole genome shotgun (WGS) entry which is preliminary data.</text>
</comment>
<proteinExistence type="predicted"/>
<feature type="region of interest" description="Disordered" evidence="1">
    <location>
        <begin position="69"/>
        <end position="94"/>
    </location>
</feature>
<evidence type="ECO:0008006" key="4">
    <source>
        <dbReference type="Google" id="ProtNLM"/>
    </source>
</evidence>
<evidence type="ECO:0000313" key="2">
    <source>
        <dbReference type="EMBL" id="MFC7331744.1"/>
    </source>
</evidence>
<evidence type="ECO:0000313" key="3">
    <source>
        <dbReference type="Proteomes" id="UP001596456"/>
    </source>
</evidence>
<gene>
    <name evidence="2" type="ORF">ACFQPS_01085</name>
</gene>
<organism evidence="2 3">
    <name type="scientific">Rhodocista pekingensis</name>
    <dbReference type="NCBI Taxonomy" id="201185"/>
    <lineage>
        <taxon>Bacteria</taxon>
        <taxon>Pseudomonadati</taxon>
        <taxon>Pseudomonadota</taxon>
        <taxon>Alphaproteobacteria</taxon>
        <taxon>Rhodospirillales</taxon>
        <taxon>Azospirillaceae</taxon>
        <taxon>Rhodocista</taxon>
    </lineage>
</organism>
<sequence length="162" mass="15892">MRLRNGLARLLAGGGLLALAALLLLAPIPALAHIGHAHAEAGGHLRVQDHHLHGATASLPAVDAGEAVRPAGHDQPAATAAVPCDPGHAAGSPASAPACPDGHDPSAPCCLAHCIASHMTGMPVLAVLAGPSVRAMPLRPAADLGHAGIGHTPPCPPPLHAA</sequence>
<name>A0ABW2KRR4_9PROT</name>
<evidence type="ECO:0000256" key="1">
    <source>
        <dbReference type="SAM" id="MobiDB-lite"/>
    </source>
</evidence>
<dbReference type="EMBL" id="JBHTCM010000004">
    <property type="protein sequence ID" value="MFC7331744.1"/>
    <property type="molecule type" value="Genomic_DNA"/>
</dbReference>
<protein>
    <recommendedName>
        <fullName evidence="4">CopL family metal-binding regulatory protein</fullName>
    </recommendedName>
</protein>